<keyword evidence="2 3" id="KW-0802">TPR repeat</keyword>
<dbReference type="Pfam" id="PF14559">
    <property type="entry name" value="TPR_19"/>
    <property type="match status" value="1"/>
</dbReference>
<feature type="compositionally biased region" description="Low complexity" evidence="4">
    <location>
        <begin position="182"/>
        <end position="192"/>
    </location>
</feature>
<dbReference type="PROSITE" id="PS50005">
    <property type="entry name" value="TPR"/>
    <property type="match status" value="1"/>
</dbReference>
<dbReference type="InterPro" id="IPR011990">
    <property type="entry name" value="TPR-like_helical_dom_sf"/>
</dbReference>
<dbReference type="eggNOG" id="COG0457">
    <property type="taxonomic scope" value="Bacteria"/>
</dbReference>
<feature type="compositionally biased region" description="Polar residues" evidence="4">
    <location>
        <begin position="363"/>
        <end position="373"/>
    </location>
</feature>
<dbReference type="AlphaFoldDB" id="I3CJX3"/>
<feature type="repeat" description="TPR" evidence="3">
    <location>
        <begin position="563"/>
        <end position="596"/>
    </location>
</feature>
<dbReference type="SMART" id="SM00028">
    <property type="entry name" value="TPR"/>
    <property type="match status" value="4"/>
</dbReference>
<dbReference type="InterPro" id="IPR051012">
    <property type="entry name" value="CellSynth/LPSAsmb/PSIAsmb"/>
</dbReference>
<dbReference type="PANTHER" id="PTHR45586:SF1">
    <property type="entry name" value="LIPOPOLYSACCHARIDE ASSEMBLY PROTEIN B"/>
    <property type="match status" value="1"/>
</dbReference>
<feature type="region of interest" description="Disordered" evidence="4">
    <location>
        <begin position="411"/>
        <end position="440"/>
    </location>
</feature>
<feature type="region of interest" description="Disordered" evidence="4">
    <location>
        <begin position="210"/>
        <end position="241"/>
    </location>
</feature>
<evidence type="ECO:0000256" key="4">
    <source>
        <dbReference type="SAM" id="MobiDB-lite"/>
    </source>
</evidence>
<dbReference type="Proteomes" id="UP000005744">
    <property type="component" value="Unassembled WGS sequence"/>
</dbReference>
<sequence>MSLLMDALHQAEFSKQHKPMDKKDDSVIGDENVAIQTPVLADDVHVLDWNPALIPSAEALVIKVNHLDLPNSPTAENVSNEQDNDILRWDADLICETTATMTVSEDELILIDDSTTSSSTSLQDVSDTSVETALVWDDALKLVDDEVLELEPNGEIDNKETRLVWADELFIQSSRELDDTPSRSSPDSSQTSHDLESRSAHQLYLTMGDENSESPITTENRDASPTARAFTPDTSEETTEKTVDKATHLTWDDAIFSTPHPSVAERQHNVHRILSASSARPVNTQSYWAIAGLGLFLGVAGLYYFDNIVSDTMLSAKNITGNAQHNPIPLQAHARSNQPSQIVPLTIEPMHIGISEEGDLNDSEANGTTQAEKLSTDEKPTLTIPKASSLLSARDTNNALLNLLALKSATQNSATETVTSTNSPPSPTVTTTNPTSSVSAHTVDAEVEKISIRRTVRNKNELVSHLTTAYTALQQGNLTTANRYYLQVLQQDANNRDALLGMAAIASKQQQANLAKTYYQRVLNHYPQDPVAKMGLLQILPTQDIEQQKNQLKQLLQEQPQAAYLHFGLGNAYATQGQWRSAQEAYFNAYRYDKQKADYAYNLAVSLEHLNKPQLAIPYYQQALQLASQQAVSFDPHALQTYLADLNIALPTNQTTDALSELANSH</sequence>
<dbReference type="Gene3D" id="1.25.40.10">
    <property type="entry name" value="Tetratricopeptide repeat domain"/>
    <property type="match status" value="2"/>
</dbReference>
<feature type="region of interest" description="Disordered" evidence="4">
    <location>
        <begin position="175"/>
        <end position="198"/>
    </location>
</feature>
<dbReference type="STRING" id="395493.BegalDRAFT_3091"/>
<dbReference type="Pfam" id="PF13432">
    <property type="entry name" value="TPR_16"/>
    <property type="match status" value="1"/>
</dbReference>
<feature type="region of interest" description="Disordered" evidence="4">
    <location>
        <begin position="357"/>
        <end position="378"/>
    </location>
</feature>
<keyword evidence="6" id="KW-1185">Reference proteome</keyword>
<organism evidence="5 6">
    <name type="scientific">Beggiatoa alba B18LD</name>
    <dbReference type="NCBI Taxonomy" id="395493"/>
    <lineage>
        <taxon>Bacteria</taxon>
        <taxon>Pseudomonadati</taxon>
        <taxon>Pseudomonadota</taxon>
        <taxon>Gammaproteobacteria</taxon>
        <taxon>Thiotrichales</taxon>
        <taxon>Thiotrichaceae</taxon>
        <taxon>Beggiatoa</taxon>
    </lineage>
</organism>
<reference evidence="5 6" key="1">
    <citation type="submission" date="2011-11" db="EMBL/GenBank/DDBJ databases">
        <title>Improved High-Quality Draft sequence of Beggiatoa alba B18lD.</title>
        <authorList>
            <consortium name="US DOE Joint Genome Institute"/>
            <person name="Lucas S."/>
            <person name="Han J."/>
            <person name="Lapidus A."/>
            <person name="Cheng J.-F."/>
            <person name="Goodwin L."/>
            <person name="Pitluck S."/>
            <person name="Peters L."/>
            <person name="Mikhailova N."/>
            <person name="Held B."/>
            <person name="Detter J.C."/>
            <person name="Han C."/>
            <person name="Tapia R."/>
            <person name="Land M."/>
            <person name="Hauser L."/>
            <person name="Kyrpides N."/>
            <person name="Ivanova N."/>
            <person name="Pagani I."/>
            <person name="Samuel K."/>
            <person name="Teske A."/>
            <person name="Mueller J."/>
            <person name="Woyke T."/>
        </authorList>
    </citation>
    <scope>NUCLEOTIDE SEQUENCE [LARGE SCALE GENOMIC DNA]</scope>
    <source>
        <strain evidence="5 6">B18LD</strain>
    </source>
</reference>
<proteinExistence type="predicted"/>
<evidence type="ECO:0000313" key="6">
    <source>
        <dbReference type="Proteomes" id="UP000005744"/>
    </source>
</evidence>
<dbReference type="InterPro" id="IPR019734">
    <property type="entry name" value="TPR_rpt"/>
</dbReference>
<evidence type="ECO:0000256" key="3">
    <source>
        <dbReference type="PROSITE-ProRule" id="PRU00339"/>
    </source>
</evidence>
<evidence type="ECO:0000313" key="5">
    <source>
        <dbReference type="EMBL" id="EIJ43916.1"/>
    </source>
</evidence>
<dbReference type="EMBL" id="JH600070">
    <property type="protein sequence ID" value="EIJ43916.1"/>
    <property type="molecule type" value="Genomic_DNA"/>
</dbReference>
<name>I3CJX3_9GAMM</name>
<dbReference type="HOGENOM" id="CLU_412000_0_0_6"/>
<dbReference type="SUPFAM" id="SSF48452">
    <property type="entry name" value="TPR-like"/>
    <property type="match status" value="1"/>
</dbReference>
<feature type="compositionally biased region" description="Low complexity" evidence="4">
    <location>
        <begin position="417"/>
        <end position="439"/>
    </location>
</feature>
<protein>
    <submittedName>
        <fullName evidence="5">Putative enzyme of heme biosynthesis</fullName>
    </submittedName>
</protein>
<evidence type="ECO:0000256" key="2">
    <source>
        <dbReference type="ARBA" id="ARBA00022803"/>
    </source>
</evidence>
<dbReference type="RefSeq" id="WP_002691529.1">
    <property type="nucleotide sequence ID" value="NZ_JH600070.1"/>
</dbReference>
<dbReference type="PANTHER" id="PTHR45586">
    <property type="entry name" value="TPR REPEAT-CONTAINING PROTEIN PA4667"/>
    <property type="match status" value="1"/>
</dbReference>
<gene>
    <name evidence="5" type="ORF">BegalDRAFT_3091</name>
</gene>
<accession>I3CJX3</accession>
<keyword evidence="1" id="KW-0677">Repeat</keyword>
<dbReference type="OrthoDB" id="5612599at2"/>
<evidence type="ECO:0000256" key="1">
    <source>
        <dbReference type="ARBA" id="ARBA00022737"/>
    </source>
</evidence>